<dbReference type="SUPFAM" id="SSF56436">
    <property type="entry name" value="C-type lectin-like"/>
    <property type="match status" value="1"/>
</dbReference>
<feature type="compositionally biased region" description="Low complexity" evidence="2">
    <location>
        <begin position="64"/>
        <end position="137"/>
    </location>
</feature>
<dbReference type="PROSITE" id="PS00615">
    <property type="entry name" value="C_TYPE_LECTIN_1"/>
    <property type="match status" value="1"/>
</dbReference>
<name>A0A2G8KPT9_STIJA</name>
<protein>
    <submittedName>
        <fullName evidence="5">Putative macrophage mannose receptor 1</fullName>
    </submittedName>
</protein>
<feature type="chain" id="PRO_5013614157" evidence="3">
    <location>
        <begin position="20"/>
        <end position="327"/>
    </location>
</feature>
<keyword evidence="3" id="KW-0732">Signal</keyword>
<organism evidence="5 6">
    <name type="scientific">Stichopus japonicus</name>
    <name type="common">Sea cucumber</name>
    <dbReference type="NCBI Taxonomy" id="307972"/>
    <lineage>
        <taxon>Eukaryota</taxon>
        <taxon>Metazoa</taxon>
        <taxon>Echinodermata</taxon>
        <taxon>Eleutherozoa</taxon>
        <taxon>Echinozoa</taxon>
        <taxon>Holothuroidea</taxon>
        <taxon>Aspidochirotacea</taxon>
        <taxon>Aspidochirotida</taxon>
        <taxon>Stichopodidae</taxon>
        <taxon>Apostichopus</taxon>
    </lineage>
</organism>
<feature type="domain" description="C-type lectin" evidence="4">
    <location>
        <begin position="188"/>
        <end position="313"/>
    </location>
</feature>
<evidence type="ECO:0000259" key="4">
    <source>
        <dbReference type="PROSITE" id="PS50041"/>
    </source>
</evidence>
<feature type="region of interest" description="Disordered" evidence="2">
    <location>
        <begin position="64"/>
        <end position="148"/>
    </location>
</feature>
<gene>
    <name evidence="5" type="ORF">BSL78_13092</name>
</gene>
<dbReference type="InterPro" id="IPR001304">
    <property type="entry name" value="C-type_lectin-like"/>
</dbReference>
<dbReference type="STRING" id="307972.A0A2G8KPT9"/>
<dbReference type="Pfam" id="PF00059">
    <property type="entry name" value="Lectin_C"/>
    <property type="match status" value="1"/>
</dbReference>
<dbReference type="EMBL" id="MRZV01000436">
    <property type="protein sequence ID" value="PIK50026.1"/>
    <property type="molecule type" value="Genomic_DNA"/>
</dbReference>
<dbReference type="CDD" id="cd00037">
    <property type="entry name" value="CLECT"/>
    <property type="match status" value="1"/>
</dbReference>
<dbReference type="OrthoDB" id="6340082at2759"/>
<keyword evidence="5" id="KW-0675">Receptor</keyword>
<dbReference type="InterPro" id="IPR016187">
    <property type="entry name" value="CTDL_fold"/>
</dbReference>
<dbReference type="InterPro" id="IPR016186">
    <property type="entry name" value="C-type_lectin-like/link_sf"/>
</dbReference>
<evidence type="ECO:0000256" key="1">
    <source>
        <dbReference type="ARBA" id="ARBA00023157"/>
    </source>
</evidence>
<accession>A0A2G8KPT9</accession>
<evidence type="ECO:0000256" key="2">
    <source>
        <dbReference type="SAM" id="MobiDB-lite"/>
    </source>
</evidence>
<proteinExistence type="predicted"/>
<dbReference type="Gene3D" id="3.10.100.10">
    <property type="entry name" value="Mannose-Binding Protein A, subunit A"/>
    <property type="match status" value="1"/>
</dbReference>
<dbReference type="InterPro" id="IPR018378">
    <property type="entry name" value="C-type_lectin_CS"/>
</dbReference>
<dbReference type="Proteomes" id="UP000230750">
    <property type="component" value="Unassembled WGS sequence"/>
</dbReference>
<dbReference type="AlphaFoldDB" id="A0A2G8KPT9"/>
<evidence type="ECO:0000313" key="6">
    <source>
        <dbReference type="Proteomes" id="UP000230750"/>
    </source>
</evidence>
<comment type="caution">
    <text evidence="5">The sequence shown here is derived from an EMBL/GenBank/DDBJ whole genome shotgun (WGS) entry which is preliminary data.</text>
</comment>
<evidence type="ECO:0000313" key="5">
    <source>
        <dbReference type="EMBL" id="PIK50026.1"/>
    </source>
</evidence>
<keyword evidence="6" id="KW-1185">Reference proteome</keyword>
<keyword evidence="1" id="KW-1015">Disulfide bond</keyword>
<feature type="compositionally biased region" description="Basic and acidic residues" evidence="2">
    <location>
        <begin position="138"/>
        <end position="148"/>
    </location>
</feature>
<evidence type="ECO:0000256" key="3">
    <source>
        <dbReference type="SAM" id="SignalP"/>
    </source>
</evidence>
<dbReference type="PROSITE" id="PS50041">
    <property type="entry name" value="C_TYPE_LECTIN_2"/>
    <property type="match status" value="1"/>
</dbReference>
<reference evidence="5 6" key="1">
    <citation type="journal article" date="2017" name="PLoS Biol.">
        <title>The sea cucumber genome provides insights into morphological evolution and visceral regeneration.</title>
        <authorList>
            <person name="Zhang X."/>
            <person name="Sun L."/>
            <person name="Yuan J."/>
            <person name="Sun Y."/>
            <person name="Gao Y."/>
            <person name="Zhang L."/>
            <person name="Li S."/>
            <person name="Dai H."/>
            <person name="Hamel J.F."/>
            <person name="Liu C."/>
            <person name="Yu Y."/>
            <person name="Liu S."/>
            <person name="Lin W."/>
            <person name="Guo K."/>
            <person name="Jin S."/>
            <person name="Xu P."/>
            <person name="Storey K.B."/>
            <person name="Huan P."/>
            <person name="Zhang T."/>
            <person name="Zhou Y."/>
            <person name="Zhang J."/>
            <person name="Lin C."/>
            <person name="Li X."/>
            <person name="Xing L."/>
            <person name="Huo D."/>
            <person name="Sun M."/>
            <person name="Wang L."/>
            <person name="Mercier A."/>
            <person name="Li F."/>
            <person name="Yang H."/>
            <person name="Xiang J."/>
        </authorList>
    </citation>
    <scope>NUCLEOTIDE SEQUENCE [LARGE SCALE GENOMIC DNA]</scope>
    <source>
        <strain evidence="5">Shaxun</strain>
        <tissue evidence="5">Muscle</tissue>
    </source>
</reference>
<sequence>MRLEKLSFLLLTVIVMAEAKVCYKYHRFVNGSFDCVNGTRNATTPCTSYRLGGVSLGQATATGGALTNGNTSPSSSKQSQDVSTTDVSLSTAEPVETTAEPVETTAEPVETTAEPVETTAEPVETTAEPVETTAEPVETTKEPVETTKEPVETTAYRNVFDVPSKRLPEAQSDSTTDVTPSITEAAETTPRCNSLIADLKYYDMAKNACREIGGEMFGFEHVQQPNKTAEEIFLDLMNTHTKSSSCDRVWVDIIRGTNNQFKWSEGRDFNLSSWWGLGEPNNDGGSENCVIGWLQGTNWKLNDLSCTENQCCTMCMESLCHSDPLTV</sequence>
<feature type="signal peptide" evidence="3">
    <location>
        <begin position="1"/>
        <end position="19"/>
    </location>
</feature>